<keyword evidence="2" id="KW-1185">Reference proteome</keyword>
<comment type="caution">
    <text evidence="1">The sequence shown here is derived from an EMBL/GenBank/DDBJ whole genome shotgun (WGS) entry which is preliminary data.</text>
</comment>
<protein>
    <submittedName>
        <fullName evidence="1">Phosphotransferase family protein</fullName>
    </submittedName>
</protein>
<sequence>MLERPDHTSDDEVLAAVRDHWAPAAASVTHLAVGFGAHHWRVDDLFVTLDEPSPKHTAATLEAAYATAAVLRAQGLELVLAPLPTTTGVFTHPLAAGWLSVTPWVDAPRAAAPADAALLAPLHAAPPSPGLRTWRPLVGPGLADDLARRLREPWVAGPHGEAARSALREHLDDVARWVADYHRLAAATDPATWVTTHGEPHERNLLAGPDGPLLVDWETVMLAPRERDLRQCGLPGDPDLLRMFDLEWRLDEISQYAAWFEQPHGDGEDDRVSLGGLRHELTRPDPTATDAIV</sequence>
<dbReference type="Proteomes" id="UP001596087">
    <property type="component" value="Unassembled WGS sequence"/>
</dbReference>
<accession>A0ABW0BJK4</accession>
<dbReference type="InterPro" id="IPR011009">
    <property type="entry name" value="Kinase-like_dom_sf"/>
</dbReference>
<dbReference type="RefSeq" id="WP_378590016.1">
    <property type="nucleotide sequence ID" value="NZ_JBHSKD010000009.1"/>
</dbReference>
<evidence type="ECO:0000313" key="2">
    <source>
        <dbReference type="Proteomes" id="UP001596087"/>
    </source>
</evidence>
<dbReference type="SUPFAM" id="SSF56112">
    <property type="entry name" value="Protein kinase-like (PK-like)"/>
    <property type="match status" value="1"/>
</dbReference>
<evidence type="ECO:0000313" key="1">
    <source>
        <dbReference type="EMBL" id="MFC5177207.1"/>
    </source>
</evidence>
<gene>
    <name evidence="1" type="ORF">ACFPGP_11020</name>
</gene>
<dbReference type="EMBL" id="JBHSKD010000009">
    <property type="protein sequence ID" value="MFC5177207.1"/>
    <property type="molecule type" value="Genomic_DNA"/>
</dbReference>
<reference evidence="2" key="1">
    <citation type="journal article" date="2019" name="Int. J. Syst. Evol. Microbiol.">
        <title>The Global Catalogue of Microorganisms (GCM) 10K type strain sequencing project: providing services to taxonomists for standard genome sequencing and annotation.</title>
        <authorList>
            <consortium name="The Broad Institute Genomics Platform"/>
            <consortium name="The Broad Institute Genome Sequencing Center for Infectious Disease"/>
            <person name="Wu L."/>
            <person name="Ma J."/>
        </authorList>
    </citation>
    <scope>NUCLEOTIDE SEQUENCE [LARGE SCALE GENOMIC DNA]</scope>
    <source>
        <strain evidence="2">DFY41</strain>
    </source>
</reference>
<proteinExistence type="predicted"/>
<organism evidence="1 2">
    <name type="scientific">Nocardioides taihuensis</name>
    <dbReference type="NCBI Taxonomy" id="1835606"/>
    <lineage>
        <taxon>Bacteria</taxon>
        <taxon>Bacillati</taxon>
        <taxon>Actinomycetota</taxon>
        <taxon>Actinomycetes</taxon>
        <taxon>Propionibacteriales</taxon>
        <taxon>Nocardioidaceae</taxon>
        <taxon>Nocardioides</taxon>
    </lineage>
</organism>
<dbReference type="Gene3D" id="1.10.510.10">
    <property type="entry name" value="Transferase(Phosphotransferase) domain 1"/>
    <property type="match status" value="1"/>
</dbReference>
<dbReference type="Gene3D" id="3.30.200.20">
    <property type="entry name" value="Phosphorylase Kinase, domain 1"/>
    <property type="match status" value="1"/>
</dbReference>
<name>A0ABW0BJK4_9ACTN</name>